<reference evidence="2" key="1">
    <citation type="submission" date="2023-10" db="EMBL/GenBank/DDBJ databases">
        <authorList>
            <person name="Chen Y."/>
            <person name="Shah S."/>
            <person name="Dougan E. K."/>
            <person name="Thang M."/>
            <person name="Chan C."/>
        </authorList>
    </citation>
    <scope>NUCLEOTIDE SEQUENCE [LARGE SCALE GENOMIC DNA]</scope>
</reference>
<dbReference type="Proteomes" id="UP001189429">
    <property type="component" value="Unassembled WGS sequence"/>
</dbReference>
<feature type="region of interest" description="Disordered" evidence="1">
    <location>
        <begin position="228"/>
        <end position="273"/>
    </location>
</feature>
<dbReference type="EMBL" id="CAUYUJ010015909">
    <property type="protein sequence ID" value="CAK0859508.1"/>
    <property type="molecule type" value="Genomic_DNA"/>
</dbReference>
<feature type="compositionally biased region" description="Gly residues" evidence="1">
    <location>
        <begin position="197"/>
        <end position="206"/>
    </location>
</feature>
<keyword evidence="3" id="KW-1185">Reference proteome</keyword>
<protein>
    <submittedName>
        <fullName evidence="2">Uncharacterized protein</fullName>
    </submittedName>
</protein>
<evidence type="ECO:0000313" key="2">
    <source>
        <dbReference type="EMBL" id="CAK0859508.1"/>
    </source>
</evidence>
<organism evidence="2 3">
    <name type="scientific">Prorocentrum cordatum</name>
    <dbReference type="NCBI Taxonomy" id="2364126"/>
    <lineage>
        <taxon>Eukaryota</taxon>
        <taxon>Sar</taxon>
        <taxon>Alveolata</taxon>
        <taxon>Dinophyceae</taxon>
        <taxon>Prorocentrales</taxon>
        <taxon>Prorocentraceae</taxon>
        <taxon>Prorocentrum</taxon>
    </lineage>
</organism>
<gene>
    <name evidence="2" type="ORF">PCOR1329_LOCUS48847</name>
</gene>
<evidence type="ECO:0000256" key="1">
    <source>
        <dbReference type="SAM" id="MobiDB-lite"/>
    </source>
</evidence>
<proteinExistence type="predicted"/>
<name>A0ABN9UJ17_9DINO</name>
<feature type="region of interest" description="Disordered" evidence="1">
    <location>
        <begin position="187"/>
        <end position="206"/>
    </location>
</feature>
<comment type="caution">
    <text evidence="2">The sequence shown here is derived from an EMBL/GenBank/DDBJ whole genome shotgun (WGS) entry which is preliminary data.</text>
</comment>
<sequence>MFPARNFREQDTVISIPSRFEPSDRSRAFGGRPTLAFFGGSPNSCARRRVLELYSRAAGFDVSSNGRSLAAREGEWGEGGWLGGSTPGAPPALFLPTAAIPRLGHILRHEVDEAARWRLFQNLALGSSEADGARARQLVAQAERRLDLDTLWGGLSAASVFNWARSDFWILFLADVAEKLGGRVDRAGPRELRGPAAPGGGAAAGAEGGFRWHREAWWAAERRGEDWRRARGGGSALEVGDPLGRQREPSRLPRGPLSEGSVSRWACFPPPSS</sequence>
<evidence type="ECO:0000313" key="3">
    <source>
        <dbReference type="Proteomes" id="UP001189429"/>
    </source>
</evidence>
<accession>A0ABN9UJ17</accession>